<sequence>MIRLGIDVGGTNTDGVILDYDNQVIGSTKSATTKDVFTGIQQTIKKLLAETNVNVADIQVATLGTTHCTNAIVERKSLDKVGIVRICLPSGSTVPPMLGWPEDLVAIVQAETVLIHGGYEYNGAPIADLDYTELKETAERFRGKVDSIAISGVFSPVLSDQEKEVAAFFEKELPGIPVSLSSEIGTIGLIERENATILNAALMTVINRVAQDFERALKDEGINAHIYLGQNDGTLMTNSYAQKYPIYTIACGPTNSIRGAAHLSQEPDAIVVDIGGTTTDIGVLANSFPRQTSIAVEVGGVRTNYRMPDIYSIGFGGGTRVYLDEDSWKIGPESVGYQLTEKAIVFGGEELTATDVAIGAGYMDIEGTDSAGLHEVPCSDIYRDFIAMVEDAIDRMKTSAEDLPVVLVGGGAALMPESLKGASRVIRPAHASVANAIGAALGDISGTVERIYSLEEQDYQKVIQEARSEAIQEAIDAGANPEKVDIIQLEDFPLAYMPGNAILVRVKAAGPLAL</sequence>
<evidence type="ECO:0000313" key="4">
    <source>
        <dbReference type="Proteomes" id="UP000680670"/>
    </source>
</evidence>
<dbReference type="InterPro" id="IPR008040">
    <property type="entry name" value="Hydant_A_N"/>
</dbReference>
<comment type="caution">
    <text evidence="3">The sequence shown here is derived from an EMBL/GenBank/DDBJ whole genome shotgun (WGS) entry which is preliminary data.</text>
</comment>
<evidence type="ECO:0000259" key="2">
    <source>
        <dbReference type="Pfam" id="PF05378"/>
    </source>
</evidence>
<proteinExistence type="predicted"/>
<dbReference type="Pfam" id="PF01968">
    <property type="entry name" value="Hydantoinase_A"/>
    <property type="match status" value="1"/>
</dbReference>
<dbReference type="InterPro" id="IPR002821">
    <property type="entry name" value="Hydantoinase_A"/>
</dbReference>
<reference evidence="3 4" key="1">
    <citation type="submission" date="2021-03" db="EMBL/GenBank/DDBJ databases">
        <title>Antimicrobial resistance genes in bacteria isolated from Japanese honey, and their potential for conferring macrolide and lincosamide resistance in the American foulbrood pathogen Paenibacillus larvae.</title>
        <authorList>
            <person name="Okamoto M."/>
            <person name="Kumagai M."/>
            <person name="Kanamori H."/>
            <person name="Takamatsu D."/>
        </authorList>
    </citation>
    <scope>NUCLEOTIDE SEQUENCE [LARGE SCALE GENOMIC DNA]</scope>
    <source>
        <strain evidence="3 4">J6TS1</strain>
    </source>
</reference>
<organism evidence="3 4">
    <name type="scientific">Siminovitchia terrae</name>
    <name type="common">Bacillus terrae</name>
    <dbReference type="NCBI Taxonomy" id="1914933"/>
    <lineage>
        <taxon>Bacteria</taxon>
        <taxon>Bacillati</taxon>
        <taxon>Bacillota</taxon>
        <taxon>Bacilli</taxon>
        <taxon>Bacillales</taxon>
        <taxon>Bacillaceae</taxon>
        <taxon>Siminovitchia</taxon>
    </lineage>
</organism>
<dbReference type="PANTHER" id="PTHR11365:SF10">
    <property type="entry name" value="HYDANTOINASE_OXOPROLINASE"/>
    <property type="match status" value="1"/>
</dbReference>
<evidence type="ECO:0000259" key="1">
    <source>
        <dbReference type="Pfam" id="PF01968"/>
    </source>
</evidence>
<dbReference type="PANTHER" id="PTHR11365">
    <property type="entry name" value="5-OXOPROLINASE RELATED"/>
    <property type="match status" value="1"/>
</dbReference>
<name>A0ABQ4L372_SIMTE</name>
<accession>A0ABQ4L372</accession>
<dbReference type="Gene3D" id="3.30.420.40">
    <property type="match status" value="1"/>
</dbReference>
<protein>
    <submittedName>
        <fullName evidence="3">Hydantoinase</fullName>
    </submittedName>
</protein>
<keyword evidence="4" id="KW-1185">Reference proteome</keyword>
<dbReference type="RefSeq" id="WP_213021469.1">
    <property type="nucleotide sequence ID" value="NZ_BORJ01000016.1"/>
</dbReference>
<evidence type="ECO:0000313" key="3">
    <source>
        <dbReference type="EMBL" id="GIN98728.1"/>
    </source>
</evidence>
<feature type="domain" description="Hydantoinase A/oxoprolinase" evidence="1">
    <location>
        <begin position="192"/>
        <end position="364"/>
    </location>
</feature>
<feature type="domain" description="Hydantoinase/oxoprolinase N-terminal" evidence="2">
    <location>
        <begin position="3"/>
        <end position="172"/>
    </location>
</feature>
<dbReference type="SUPFAM" id="SSF53067">
    <property type="entry name" value="Actin-like ATPase domain"/>
    <property type="match status" value="1"/>
</dbReference>
<gene>
    <name evidence="3" type="ORF">J6TS1_45980</name>
</gene>
<dbReference type="EMBL" id="BORJ01000016">
    <property type="protein sequence ID" value="GIN98728.1"/>
    <property type="molecule type" value="Genomic_DNA"/>
</dbReference>
<dbReference type="Proteomes" id="UP000680670">
    <property type="component" value="Unassembled WGS sequence"/>
</dbReference>
<dbReference type="InterPro" id="IPR045079">
    <property type="entry name" value="Oxoprolinase-like"/>
</dbReference>
<dbReference type="InterPro" id="IPR043129">
    <property type="entry name" value="ATPase_NBD"/>
</dbReference>
<dbReference type="Pfam" id="PF05378">
    <property type="entry name" value="Hydant_A_N"/>
    <property type="match status" value="1"/>
</dbReference>